<comment type="similarity">
    <text evidence="1">Belongs to the tpcK family.</text>
</comment>
<dbReference type="Gene3D" id="3.30.70.100">
    <property type="match status" value="1"/>
</dbReference>
<reference evidence="2 3" key="1">
    <citation type="submission" date="2015-01" db="EMBL/GenBank/DDBJ databases">
        <title>The Genome Sequence of Exophiala xenobiotica CBS118157.</title>
        <authorList>
            <consortium name="The Broad Institute Genomics Platform"/>
            <person name="Cuomo C."/>
            <person name="de Hoog S."/>
            <person name="Gorbushina A."/>
            <person name="Stielow B."/>
            <person name="Teixiera M."/>
            <person name="Abouelleil A."/>
            <person name="Chapman S.B."/>
            <person name="Priest M."/>
            <person name="Young S.K."/>
            <person name="Wortman J."/>
            <person name="Nusbaum C."/>
            <person name="Birren B."/>
        </authorList>
    </citation>
    <scope>NUCLEOTIDE SEQUENCE [LARGE SCALE GENOMIC DNA]</scope>
    <source>
        <strain evidence="2 3">CBS 118157</strain>
    </source>
</reference>
<sequence length="108" mass="11986">MPFHATVLYPNEDDTKFDMSYYLQTHMPLVMERFAKYGLKGYQVCDYKPGADGAKPQFCTGCTLIWDKPEDMQGAMSSGDDAGAVFSDIPNFCNKQPVLMAGPVVDSK</sequence>
<dbReference type="InterPro" id="IPR009799">
    <property type="entry name" value="EthD_dom"/>
</dbReference>
<dbReference type="NCBIfam" id="TIGR02118">
    <property type="entry name" value="EthD family reductase"/>
    <property type="match status" value="1"/>
</dbReference>
<keyword evidence="3" id="KW-1185">Reference proteome</keyword>
<name>A0A0D2BEX1_9EURO</name>
<evidence type="ECO:0008006" key="4">
    <source>
        <dbReference type="Google" id="ProtNLM"/>
    </source>
</evidence>
<dbReference type="Proteomes" id="UP000054342">
    <property type="component" value="Unassembled WGS sequence"/>
</dbReference>
<evidence type="ECO:0000256" key="1">
    <source>
        <dbReference type="ARBA" id="ARBA00005986"/>
    </source>
</evidence>
<dbReference type="PANTHER" id="PTHR40260">
    <property type="entry name" value="BLR8190 PROTEIN"/>
    <property type="match status" value="1"/>
</dbReference>
<dbReference type="RefSeq" id="XP_013311360.1">
    <property type="nucleotide sequence ID" value="XM_013455906.1"/>
</dbReference>
<evidence type="ECO:0000313" key="3">
    <source>
        <dbReference type="Proteomes" id="UP000054342"/>
    </source>
</evidence>
<dbReference type="STRING" id="348802.A0A0D2BEX1"/>
<dbReference type="GeneID" id="25331472"/>
<protein>
    <recommendedName>
        <fullName evidence="4">EthD domain-containing protein</fullName>
    </recommendedName>
</protein>
<organism evidence="2 3">
    <name type="scientific">Exophiala xenobiotica</name>
    <dbReference type="NCBI Taxonomy" id="348802"/>
    <lineage>
        <taxon>Eukaryota</taxon>
        <taxon>Fungi</taxon>
        <taxon>Dikarya</taxon>
        <taxon>Ascomycota</taxon>
        <taxon>Pezizomycotina</taxon>
        <taxon>Eurotiomycetes</taxon>
        <taxon>Chaetothyriomycetidae</taxon>
        <taxon>Chaetothyriales</taxon>
        <taxon>Herpotrichiellaceae</taxon>
        <taxon>Exophiala</taxon>
    </lineage>
</organism>
<gene>
    <name evidence="2" type="ORF">PV05_09564</name>
</gene>
<dbReference type="InterPro" id="IPR011008">
    <property type="entry name" value="Dimeric_a/b-barrel"/>
</dbReference>
<dbReference type="EMBL" id="KN847322">
    <property type="protein sequence ID" value="KIW50776.1"/>
    <property type="molecule type" value="Genomic_DNA"/>
</dbReference>
<dbReference type="PANTHER" id="PTHR40260:SF2">
    <property type="entry name" value="BLR8190 PROTEIN"/>
    <property type="match status" value="1"/>
</dbReference>
<dbReference type="HOGENOM" id="CLU_115019_1_2_1"/>
<accession>A0A0D2BEX1</accession>
<evidence type="ECO:0000313" key="2">
    <source>
        <dbReference type="EMBL" id="KIW50776.1"/>
    </source>
</evidence>
<dbReference type="SUPFAM" id="SSF54909">
    <property type="entry name" value="Dimeric alpha+beta barrel"/>
    <property type="match status" value="1"/>
</dbReference>
<dbReference type="GO" id="GO:0016491">
    <property type="term" value="F:oxidoreductase activity"/>
    <property type="evidence" value="ECO:0007669"/>
    <property type="project" value="InterPro"/>
</dbReference>
<dbReference type="OrthoDB" id="4892971at2759"/>
<dbReference type="AlphaFoldDB" id="A0A0D2BEX1"/>
<proteinExistence type="inferred from homology"/>